<evidence type="ECO:0000313" key="8">
    <source>
        <dbReference type="EMBL" id="OPJ90238.1"/>
    </source>
</evidence>
<dbReference type="GO" id="GO:0046872">
    <property type="term" value="F:metal ion binding"/>
    <property type="evidence" value="ECO:0007669"/>
    <property type="project" value="UniProtKB-KW"/>
</dbReference>
<sequence length="164" mass="18413">MSVALRNAQRAVPVRRAPLRRAVCILRAALGASRFDVGLICANNGLMRRLNGAYRQRPEPTDVLSFPFHRVVAGELPRPSCRDEYNLGDIFLGVEYIHQQCRDTGEDFDGVLAVTAAHGLCHLLGYQHNTKPEWQQMYQKEVEILEELNRLTGASLRPLTAGLF</sequence>
<evidence type="ECO:0000256" key="2">
    <source>
        <dbReference type="ARBA" id="ARBA00010875"/>
    </source>
</evidence>
<dbReference type="EMBL" id="LSYS01000429">
    <property type="protein sequence ID" value="OPJ90238.1"/>
    <property type="molecule type" value="Genomic_DNA"/>
</dbReference>
<dbReference type="GO" id="GO:0004222">
    <property type="term" value="F:metalloendopeptidase activity"/>
    <property type="evidence" value="ECO:0007669"/>
    <property type="project" value="InterPro"/>
</dbReference>
<reference evidence="8 9" key="1">
    <citation type="submission" date="2016-02" db="EMBL/GenBank/DDBJ databases">
        <title>Band-tailed pigeon sequencing and assembly.</title>
        <authorList>
            <person name="Soares A.E."/>
            <person name="Novak B.J."/>
            <person name="Rice E.S."/>
            <person name="O'Connell B."/>
            <person name="Chang D."/>
            <person name="Weber S."/>
            <person name="Shapiro B."/>
        </authorList>
    </citation>
    <scope>NUCLEOTIDE SEQUENCE [LARGE SCALE GENOMIC DNA]</scope>
    <source>
        <strain evidence="8">BTP2013</strain>
        <tissue evidence="8">Blood</tissue>
    </source>
</reference>
<dbReference type="AlphaFoldDB" id="A0A1V4L1H2"/>
<accession>A0A1V4L1H2</accession>
<keyword evidence="3" id="KW-0540">Nuclease</keyword>
<comment type="caution">
    <text evidence="8">The sequence shown here is derived from an EMBL/GenBank/DDBJ whole genome shotgun (WGS) entry which is preliminary data.</text>
</comment>
<dbReference type="SUPFAM" id="SSF55486">
    <property type="entry name" value="Metalloproteases ('zincins'), catalytic domain"/>
    <property type="match status" value="1"/>
</dbReference>
<evidence type="ECO:0000313" key="9">
    <source>
        <dbReference type="Proteomes" id="UP000190648"/>
    </source>
</evidence>
<dbReference type="NCBIfam" id="TIGR00043">
    <property type="entry name" value="rRNA maturation RNase YbeY"/>
    <property type="match status" value="1"/>
</dbReference>
<keyword evidence="9" id="KW-1185">Reference proteome</keyword>
<dbReference type="Gene3D" id="3.40.390.30">
    <property type="entry name" value="Metalloproteases ('zincins'), catalytic domain"/>
    <property type="match status" value="1"/>
</dbReference>
<name>A0A1V4L1H2_PATFA</name>
<keyword evidence="7" id="KW-0862">Zinc</keyword>
<keyword evidence="5" id="KW-0255">Endonuclease</keyword>
<protein>
    <submittedName>
        <fullName evidence="8">Putative ribonuclease</fullName>
    </submittedName>
</protein>
<evidence type="ECO:0000256" key="7">
    <source>
        <dbReference type="ARBA" id="ARBA00022833"/>
    </source>
</evidence>
<dbReference type="PANTHER" id="PTHR46986">
    <property type="entry name" value="ENDORIBONUCLEASE YBEY, CHLOROPLASTIC"/>
    <property type="match status" value="1"/>
</dbReference>
<dbReference type="OrthoDB" id="27226at2759"/>
<keyword evidence="4" id="KW-0479">Metal-binding</keyword>
<dbReference type="InterPro" id="IPR023091">
    <property type="entry name" value="MetalPrtase_cat_dom_sf_prd"/>
</dbReference>
<dbReference type="InterPro" id="IPR020549">
    <property type="entry name" value="YbeY_CS"/>
</dbReference>
<evidence type="ECO:0000256" key="6">
    <source>
        <dbReference type="ARBA" id="ARBA00022801"/>
    </source>
</evidence>
<dbReference type="Proteomes" id="UP000190648">
    <property type="component" value="Unassembled WGS sequence"/>
</dbReference>
<dbReference type="PROSITE" id="PS01306">
    <property type="entry name" value="UPF0054"/>
    <property type="match status" value="1"/>
</dbReference>
<evidence type="ECO:0000256" key="4">
    <source>
        <dbReference type="ARBA" id="ARBA00022723"/>
    </source>
</evidence>
<dbReference type="HAMAP" id="MF_00009">
    <property type="entry name" value="Endoribonucl_YbeY"/>
    <property type="match status" value="1"/>
</dbReference>
<organism evidence="8 9">
    <name type="scientific">Patagioenas fasciata monilis</name>
    <dbReference type="NCBI Taxonomy" id="372326"/>
    <lineage>
        <taxon>Eukaryota</taxon>
        <taxon>Metazoa</taxon>
        <taxon>Chordata</taxon>
        <taxon>Craniata</taxon>
        <taxon>Vertebrata</taxon>
        <taxon>Euteleostomi</taxon>
        <taxon>Archelosauria</taxon>
        <taxon>Archosauria</taxon>
        <taxon>Dinosauria</taxon>
        <taxon>Saurischia</taxon>
        <taxon>Theropoda</taxon>
        <taxon>Coelurosauria</taxon>
        <taxon>Aves</taxon>
        <taxon>Neognathae</taxon>
        <taxon>Neoaves</taxon>
        <taxon>Columbimorphae</taxon>
        <taxon>Columbiformes</taxon>
        <taxon>Columbidae</taxon>
        <taxon>Patagioenas</taxon>
    </lineage>
</organism>
<gene>
    <name evidence="8" type="primary">YBEY</name>
    <name evidence="8" type="ORF">AV530_014824</name>
</gene>
<dbReference type="Pfam" id="PF02130">
    <property type="entry name" value="YbeY"/>
    <property type="match status" value="1"/>
</dbReference>
<dbReference type="InterPro" id="IPR002036">
    <property type="entry name" value="YbeY"/>
</dbReference>
<evidence type="ECO:0000256" key="1">
    <source>
        <dbReference type="ARBA" id="ARBA00001947"/>
    </source>
</evidence>
<dbReference type="GO" id="GO:0004519">
    <property type="term" value="F:endonuclease activity"/>
    <property type="evidence" value="ECO:0007669"/>
    <property type="project" value="UniProtKB-KW"/>
</dbReference>
<comment type="cofactor">
    <cofactor evidence="1">
        <name>Zn(2+)</name>
        <dbReference type="ChEBI" id="CHEBI:29105"/>
    </cofactor>
</comment>
<proteinExistence type="inferred from homology"/>
<evidence type="ECO:0000256" key="3">
    <source>
        <dbReference type="ARBA" id="ARBA00022722"/>
    </source>
</evidence>
<comment type="similarity">
    <text evidence="2">Belongs to the endoribonuclease YbeY family.</text>
</comment>
<keyword evidence="6" id="KW-0378">Hydrolase</keyword>
<dbReference type="STRING" id="372326.A0A1V4L1H2"/>
<evidence type="ECO:0000256" key="5">
    <source>
        <dbReference type="ARBA" id="ARBA00022759"/>
    </source>
</evidence>
<dbReference type="PANTHER" id="PTHR46986:SF1">
    <property type="entry name" value="ENDORIBONUCLEASE YBEY, CHLOROPLASTIC"/>
    <property type="match status" value="1"/>
</dbReference>
<dbReference type="GO" id="GO:0006364">
    <property type="term" value="P:rRNA processing"/>
    <property type="evidence" value="ECO:0007669"/>
    <property type="project" value="InterPro"/>
</dbReference>